<dbReference type="EMBL" id="CP031188">
    <property type="protein sequence ID" value="AXG73535.1"/>
    <property type="molecule type" value="Genomic_DNA"/>
</dbReference>
<accession>A0A345HAC5</accession>
<name>A0A345HAC5_9FLAO</name>
<organism evidence="1 2">
    <name type="scientific">Flavobacterium arcticum</name>
    <dbReference type="NCBI Taxonomy" id="1784713"/>
    <lineage>
        <taxon>Bacteria</taxon>
        <taxon>Pseudomonadati</taxon>
        <taxon>Bacteroidota</taxon>
        <taxon>Flavobacteriia</taxon>
        <taxon>Flavobacteriales</taxon>
        <taxon>Flavobacteriaceae</taxon>
        <taxon>Flavobacterium</taxon>
    </lineage>
</organism>
<proteinExistence type="predicted"/>
<dbReference type="AlphaFoldDB" id="A0A345HAC5"/>
<dbReference type="KEGG" id="fat:DVK85_04530"/>
<dbReference type="RefSeq" id="WP_114677296.1">
    <property type="nucleotide sequence ID" value="NZ_CP031188.1"/>
</dbReference>
<reference evidence="1 2" key="1">
    <citation type="submission" date="2018-07" db="EMBL/GenBank/DDBJ databases">
        <title>Complete genome sequence of Flavobacterium arcticum type strain SM1502T.</title>
        <authorList>
            <person name="Li Y."/>
            <person name="Li D.-D."/>
        </authorList>
    </citation>
    <scope>NUCLEOTIDE SEQUENCE [LARGE SCALE GENOMIC DNA]</scope>
    <source>
        <strain evidence="1 2">SM1502</strain>
    </source>
</reference>
<evidence type="ECO:0000313" key="2">
    <source>
        <dbReference type="Proteomes" id="UP000253951"/>
    </source>
</evidence>
<dbReference type="Proteomes" id="UP000253951">
    <property type="component" value="Chromosome"/>
</dbReference>
<dbReference type="OrthoDB" id="1210671at2"/>
<sequence length="708" mass="80078">MPTNNTSIEPKSHFFTDPNLISQTESQAFGPQSSSSSYNISSKFTASTDAKAFAVCKGIVLIQPQVDNANKVNLILRPYAQPVQGVNIKYFIYRGLKKSDFFTDNMVKTGGSDFIQKIRTDFSDFYQNDPVNPNPNFLAKYIGFDPENQDENLLIDSFFFKESEYVESNGEFIEDDEGFGSFELPLIHEGAWLGDFAAGECAFDVVLNYGDYKSSGELSQFNFDLSYARATSAEITLNGATDYENKCIKEQIFQFIDAAAYYGFHTANGTVITDDNGTKQNNEGQGIYNNVLTNFITKNKLYLYIQGDRTRSYNFYNNYKIGETNNSLKYGIEPETLNEREYATDGWSVIIESPPNPTTYLQFVTDNNVNTVLYGQVADITNAAKNNFSNADDLLLPPNEEGEVSAFTKVLELSNPVSEVDELTIATFNIILYQGVVYDYIVANTLNENLDFLEILDKPTFLDDIFDLITAEPLLKNSVNDYSEISSYKLKLINKYYNSRQNGTFAVQTLVAKDKIEDINDSSILQKRVTYVTEIIYLFNDALNIMENISSYTKSSSSINGNVEPHKTYKVSKSYNIKEFTDDTEIINGIEINNESISKSSKIIIGITDYENQLIREQIVGFEFQNPRLFFVNLIEDENIDFISTEGISYKKYKIGIVGENATGDLQIKYPENDIIIYSLDGSCHFSKDYSINLTEEESILVKEYLNL</sequence>
<protein>
    <submittedName>
        <fullName evidence="1">Uncharacterized protein</fullName>
    </submittedName>
</protein>
<evidence type="ECO:0000313" key="1">
    <source>
        <dbReference type="EMBL" id="AXG73535.1"/>
    </source>
</evidence>
<gene>
    <name evidence="1" type="ORF">DVK85_04530</name>
</gene>
<keyword evidence="2" id="KW-1185">Reference proteome</keyword>